<dbReference type="GO" id="GO:0006813">
    <property type="term" value="P:potassium ion transport"/>
    <property type="evidence" value="ECO:0007669"/>
    <property type="project" value="InterPro"/>
</dbReference>
<evidence type="ECO:0000256" key="1">
    <source>
        <dbReference type="ARBA" id="ARBA00004141"/>
    </source>
</evidence>
<evidence type="ECO:0000256" key="6">
    <source>
        <dbReference type="ARBA" id="ARBA00023136"/>
    </source>
</evidence>
<feature type="transmembrane region" description="Helical" evidence="8">
    <location>
        <begin position="154"/>
        <end position="179"/>
    </location>
</feature>
<gene>
    <name evidence="10" type="ORF">FD14_GL001501</name>
</gene>
<feature type="transmembrane region" description="Helical" evidence="8">
    <location>
        <begin position="12"/>
        <end position="36"/>
    </location>
</feature>
<dbReference type="PRINTS" id="PR00762">
    <property type="entry name" value="CLCHANNEL"/>
</dbReference>
<feature type="transmembrane region" description="Helical" evidence="8">
    <location>
        <begin position="191"/>
        <end position="216"/>
    </location>
</feature>
<proteinExistence type="predicted"/>
<reference evidence="10 11" key="1">
    <citation type="journal article" date="2015" name="Genome Announc.">
        <title>Expanding the biotechnology potential of lactobacilli through comparative genomics of 213 strains and associated genera.</title>
        <authorList>
            <person name="Sun Z."/>
            <person name="Harris H.M."/>
            <person name="McCann A."/>
            <person name="Guo C."/>
            <person name="Argimon S."/>
            <person name="Zhang W."/>
            <person name="Yang X."/>
            <person name="Jeffery I.B."/>
            <person name="Cooney J.C."/>
            <person name="Kagawa T.F."/>
            <person name="Liu W."/>
            <person name="Song Y."/>
            <person name="Salvetti E."/>
            <person name="Wrobel A."/>
            <person name="Rasinkangas P."/>
            <person name="Parkhill J."/>
            <person name="Rea M.C."/>
            <person name="O'Sullivan O."/>
            <person name="Ritari J."/>
            <person name="Douillard F.P."/>
            <person name="Paul Ross R."/>
            <person name="Yang R."/>
            <person name="Briner A.E."/>
            <person name="Felis G.E."/>
            <person name="de Vos W.M."/>
            <person name="Barrangou R."/>
            <person name="Klaenhammer T.R."/>
            <person name="Caufield P.W."/>
            <person name="Cui Y."/>
            <person name="Zhang H."/>
            <person name="O'Toole P.W."/>
        </authorList>
    </citation>
    <scope>NUCLEOTIDE SEQUENCE [LARGE SCALE GENOMIC DNA]</scope>
    <source>
        <strain evidence="10 11">DSM 23365</strain>
    </source>
</reference>
<keyword evidence="5" id="KW-0406">Ion transport</keyword>
<keyword evidence="11" id="KW-1185">Reference proteome</keyword>
<evidence type="ECO:0000256" key="5">
    <source>
        <dbReference type="ARBA" id="ARBA00023065"/>
    </source>
</evidence>
<feature type="transmembrane region" description="Helical" evidence="8">
    <location>
        <begin position="293"/>
        <end position="316"/>
    </location>
</feature>
<keyword evidence="3 8" id="KW-0812">Transmembrane</keyword>
<feature type="domain" description="RCK C-terminal" evidence="9">
    <location>
        <begin position="427"/>
        <end position="508"/>
    </location>
</feature>
<feature type="transmembrane region" description="Helical" evidence="8">
    <location>
        <begin position="56"/>
        <end position="77"/>
    </location>
</feature>
<dbReference type="Pfam" id="PF02080">
    <property type="entry name" value="TrkA_C"/>
    <property type="match status" value="1"/>
</dbReference>
<dbReference type="Gene3D" id="1.10.3080.10">
    <property type="entry name" value="Clc chloride channel"/>
    <property type="match status" value="1"/>
</dbReference>
<evidence type="ECO:0000256" key="2">
    <source>
        <dbReference type="ARBA" id="ARBA00022448"/>
    </source>
</evidence>
<comment type="subcellular location">
    <subcellularLocation>
        <location evidence="1">Membrane</location>
        <topology evidence="1">Multi-pass membrane protein</topology>
    </subcellularLocation>
</comment>
<accession>A0A0R2F4G9</accession>
<dbReference type="RefSeq" id="WP_057152120.1">
    <property type="nucleotide sequence ID" value="NZ_AYZM01000132.1"/>
</dbReference>
<organism evidence="10 11">
    <name type="scientific">Secundilactobacillus similis DSM 23365 = JCM 2765</name>
    <dbReference type="NCBI Taxonomy" id="1423804"/>
    <lineage>
        <taxon>Bacteria</taxon>
        <taxon>Bacillati</taxon>
        <taxon>Bacillota</taxon>
        <taxon>Bacilli</taxon>
        <taxon>Lactobacillales</taxon>
        <taxon>Lactobacillaceae</taxon>
        <taxon>Secundilactobacillus</taxon>
    </lineage>
</organism>
<protein>
    <submittedName>
        <fullName evidence="10">Chloride channel protein EriC</fullName>
    </submittedName>
</protein>
<dbReference type="PROSITE" id="PS51202">
    <property type="entry name" value="RCK_C"/>
    <property type="match status" value="1"/>
</dbReference>
<dbReference type="InterPro" id="IPR014743">
    <property type="entry name" value="Cl-channel_core"/>
</dbReference>
<dbReference type="PANTHER" id="PTHR45711:SF6">
    <property type="entry name" value="CHLORIDE CHANNEL PROTEIN"/>
    <property type="match status" value="1"/>
</dbReference>
<feature type="transmembrane region" description="Helical" evidence="8">
    <location>
        <begin position="228"/>
        <end position="248"/>
    </location>
</feature>
<dbReference type="CDD" id="cd01031">
    <property type="entry name" value="EriC"/>
    <property type="match status" value="1"/>
</dbReference>
<name>A0A0R2F4G9_9LACO</name>
<dbReference type="Gene3D" id="3.30.70.1450">
    <property type="entry name" value="Regulator of K+ conductance, C-terminal domain"/>
    <property type="match status" value="1"/>
</dbReference>
<dbReference type="GO" id="GO:0005886">
    <property type="term" value="C:plasma membrane"/>
    <property type="evidence" value="ECO:0007669"/>
    <property type="project" value="TreeGrafter"/>
</dbReference>
<evidence type="ECO:0000256" key="4">
    <source>
        <dbReference type="ARBA" id="ARBA00022989"/>
    </source>
</evidence>
<feature type="transmembrane region" description="Helical" evidence="8">
    <location>
        <begin position="398"/>
        <end position="421"/>
    </location>
</feature>
<keyword evidence="6 8" id="KW-0472">Membrane</keyword>
<dbReference type="InterPro" id="IPR006037">
    <property type="entry name" value="RCK_C"/>
</dbReference>
<dbReference type="SUPFAM" id="SSF81340">
    <property type="entry name" value="Clc chloride channel"/>
    <property type="match status" value="1"/>
</dbReference>
<feature type="transmembrane region" description="Helical" evidence="8">
    <location>
        <begin position="328"/>
        <end position="349"/>
    </location>
</feature>
<keyword evidence="4 8" id="KW-1133">Transmembrane helix</keyword>
<dbReference type="EMBL" id="AYZM01000132">
    <property type="protein sequence ID" value="KRN20343.1"/>
    <property type="molecule type" value="Genomic_DNA"/>
</dbReference>
<dbReference type="AlphaFoldDB" id="A0A0R2F4G9"/>
<keyword evidence="7" id="KW-0868">Chloride</keyword>
<dbReference type="PANTHER" id="PTHR45711">
    <property type="entry name" value="CHLORIDE CHANNEL PROTEIN"/>
    <property type="match status" value="1"/>
</dbReference>
<dbReference type="STRING" id="1423804.FD14_GL001501"/>
<evidence type="ECO:0000256" key="3">
    <source>
        <dbReference type="ARBA" id="ARBA00022692"/>
    </source>
</evidence>
<evidence type="ECO:0000313" key="11">
    <source>
        <dbReference type="Proteomes" id="UP000051442"/>
    </source>
</evidence>
<dbReference type="Pfam" id="PF00654">
    <property type="entry name" value="Voltage_CLC"/>
    <property type="match status" value="1"/>
</dbReference>
<dbReference type="InterPro" id="IPR036721">
    <property type="entry name" value="RCK_C_sf"/>
</dbReference>
<evidence type="ECO:0000259" key="9">
    <source>
        <dbReference type="PROSITE" id="PS51202"/>
    </source>
</evidence>
<dbReference type="SUPFAM" id="SSF116726">
    <property type="entry name" value="TrkA C-terminal domain-like"/>
    <property type="match status" value="1"/>
</dbReference>
<sequence>MKTKRLKKWDLSRLYAVVQGIVVGLLAGVVVSFFRLLISQGLKLVTWYFGQAHEHWWLLIVWVLISLGLTLILGRWLKQTPDIKGSGIPQVEGQLMGELDYHWWPVLWKKFVGGVIAIGSGLFLGREGPSIQLGATVGQGFAAKRHLTGVDRRIIIASGASAGLSAAFNAPIASSLFVLEEVYHNFSTMVWITALASAIAADFVSTVFFGLTPVLHITYLRALPLSQYGWLLLLGVLLGLLGRLYQIVVLRVGSWYSKLKWLPDDYNSIIAFVLLIPIGWFIPQILGGGNSLIVSIGGNAPTALVLLLIFVLRFIYSMMAYGTGLPGGVFLPILTLGAVFGGFFSQLMVTWGLMPAAEVPIFVIAAMAGYFAGISKAPFTAILLITEMVGTLHHLMPLAIVSLVAYMTVDILGGAPVYAAMLDRLLQHRQQTQTTPLKQISFPVFVESSLAGKQVREVNWPQGALLVELQRGEKVLIPHGDTIIRVGDLLVLNVESRTLRAVRQAMKQLVGD</sequence>
<dbReference type="InterPro" id="IPR001807">
    <property type="entry name" value="ClC"/>
</dbReference>
<keyword evidence="2" id="KW-0813">Transport</keyword>
<feature type="transmembrane region" description="Helical" evidence="8">
    <location>
        <begin position="268"/>
        <end position="286"/>
    </location>
</feature>
<dbReference type="PATRIC" id="fig|1423804.4.peg.1626"/>
<comment type="caution">
    <text evidence="10">The sequence shown here is derived from an EMBL/GenBank/DDBJ whole genome shotgun (WGS) entry which is preliminary data.</text>
</comment>
<evidence type="ECO:0000256" key="8">
    <source>
        <dbReference type="SAM" id="Phobius"/>
    </source>
</evidence>
<evidence type="ECO:0000256" key="7">
    <source>
        <dbReference type="ARBA" id="ARBA00023214"/>
    </source>
</evidence>
<evidence type="ECO:0000313" key="10">
    <source>
        <dbReference type="EMBL" id="KRN20343.1"/>
    </source>
</evidence>
<dbReference type="GO" id="GO:0008324">
    <property type="term" value="F:monoatomic cation transmembrane transporter activity"/>
    <property type="evidence" value="ECO:0007669"/>
    <property type="project" value="InterPro"/>
</dbReference>
<dbReference type="GO" id="GO:0005247">
    <property type="term" value="F:voltage-gated chloride channel activity"/>
    <property type="evidence" value="ECO:0007669"/>
    <property type="project" value="TreeGrafter"/>
</dbReference>
<dbReference type="Proteomes" id="UP000051442">
    <property type="component" value="Unassembled WGS sequence"/>
</dbReference>
<feature type="transmembrane region" description="Helical" evidence="8">
    <location>
        <begin position="361"/>
        <end position="386"/>
    </location>
</feature>